<dbReference type="Gene3D" id="3.30.70.80">
    <property type="entry name" value="Peptidase S8 propeptide/proteinase inhibitor I9"/>
    <property type="match status" value="1"/>
</dbReference>
<dbReference type="InterPro" id="IPR050131">
    <property type="entry name" value="Peptidase_S8_subtilisin-like"/>
</dbReference>
<evidence type="ECO:0000256" key="6">
    <source>
        <dbReference type="RuleBase" id="RU003355"/>
    </source>
</evidence>
<dbReference type="Gene3D" id="3.40.50.200">
    <property type="entry name" value="Peptidase S8/S53 domain"/>
    <property type="match status" value="1"/>
</dbReference>
<dbReference type="InterPro" id="IPR023827">
    <property type="entry name" value="Peptidase_S8_Asp-AS"/>
</dbReference>
<dbReference type="PANTHER" id="PTHR43806">
    <property type="entry name" value="PEPTIDASE S8"/>
    <property type="match status" value="1"/>
</dbReference>
<dbReference type="InterPro" id="IPR000209">
    <property type="entry name" value="Peptidase_S8/S53_dom"/>
</dbReference>
<keyword evidence="3 5" id="KW-0378">Hydrolase</keyword>
<evidence type="ECO:0000256" key="5">
    <source>
        <dbReference type="PROSITE-ProRule" id="PRU01240"/>
    </source>
</evidence>
<evidence type="ECO:0000256" key="2">
    <source>
        <dbReference type="ARBA" id="ARBA00022670"/>
    </source>
</evidence>
<evidence type="ECO:0000259" key="7">
    <source>
        <dbReference type="PROSITE" id="PS51829"/>
    </source>
</evidence>
<dbReference type="Pfam" id="PF00082">
    <property type="entry name" value="Peptidase_S8"/>
    <property type="match status" value="1"/>
</dbReference>
<dbReference type="SUPFAM" id="SSF52743">
    <property type="entry name" value="Subtilisin-like"/>
    <property type="match status" value="1"/>
</dbReference>
<evidence type="ECO:0000256" key="4">
    <source>
        <dbReference type="ARBA" id="ARBA00022825"/>
    </source>
</evidence>
<dbReference type="InterPro" id="IPR002884">
    <property type="entry name" value="P_dom"/>
</dbReference>
<dbReference type="InterPro" id="IPR023828">
    <property type="entry name" value="Peptidase_S8_Ser-AS"/>
</dbReference>
<dbReference type="InterPro" id="IPR008979">
    <property type="entry name" value="Galactose-bd-like_sf"/>
</dbReference>
<dbReference type="PRINTS" id="PR00723">
    <property type="entry name" value="SUBTILISIN"/>
</dbReference>
<dbReference type="InterPro" id="IPR036852">
    <property type="entry name" value="Peptidase_S8/S53_dom_sf"/>
</dbReference>
<dbReference type="PROSITE" id="PS00136">
    <property type="entry name" value="SUBTILASE_ASP"/>
    <property type="match status" value="1"/>
</dbReference>
<dbReference type="FunFam" id="3.40.50.200:FF:000014">
    <property type="entry name" value="Proteinase K"/>
    <property type="match status" value="1"/>
</dbReference>
<keyword evidence="4 5" id="KW-0720">Serine protease</keyword>
<dbReference type="SUPFAM" id="SSF49785">
    <property type="entry name" value="Galactose-binding domain-like"/>
    <property type="match status" value="1"/>
</dbReference>
<reference evidence="9" key="1">
    <citation type="submission" date="2016-10" db="EMBL/GenBank/DDBJ databases">
        <authorList>
            <person name="Varghese N."/>
            <person name="Submissions S."/>
        </authorList>
    </citation>
    <scope>NUCLEOTIDE SEQUENCE [LARGE SCALE GENOMIC DNA]</scope>
    <source>
        <strain evidence="9">DSM 44232</strain>
    </source>
</reference>
<feature type="domain" description="P/Homo B" evidence="7">
    <location>
        <begin position="385"/>
        <end position="504"/>
    </location>
</feature>
<dbReference type="Proteomes" id="UP000198583">
    <property type="component" value="Unassembled WGS sequence"/>
</dbReference>
<evidence type="ECO:0000256" key="1">
    <source>
        <dbReference type="ARBA" id="ARBA00011073"/>
    </source>
</evidence>
<dbReference type="InterPro" id="IPR015500">
    <property type="entry name" value="Peptidase_S8_subtilisin-rel"/>
</dbReference>
<comment type="similarity">
    <text evidence="1 5 6">Belongs to the peptidase S8 family.</text>
</comment>
<dbReference type="PROSITE" id="PS00137">
    <property type="entry name" value="SUBTILASE_HIS"/>
    <property type="match status" value="1"/>
</dbReference>
<dbReference type="GO" id="GO:0005615">
    <property type="term" value="C:extracellular space"/>
    <property type="evidence" value="ECO:0007669"/>
    <property type="project" value="TreeGrafter"/>
</dbReference>
<dbReference type="PROSITE" id="PS51829">
    <property type="entry name" value="P_HOMO_B"/>
    <property type="match status" value="1"/>
</dbReference>
<dbReference type="Pfam" id="PF01483">
    <property type="entry name" value="P_proprotein"/>
    <property type="match status" value="1"/>
</dbReference>
<keyword evidence="9" id="KW-1185">Reference proteome</keyword>
<dbReference type="AlphaFoldDB" id="A0A1I6FH19"/>
<feature type="active site" description="Charge relay system" evidence="5">
    <location>
        <position position="153"/>
    </location>
</feature>
<dbReference type="InterPro" id="IPR037045">
    <property type="entry name" value="S8pro/Inhibitor_I9_sf"/>
</dbReference>
<dbReference type="PROSITE" id="PS51892">
    <property type="entry name" value="SUBTILASE"/>
    <property type="match status" value="1"/>
</dbReference>
<proteinExistence type="inferred from homology"/>
<dbReference type="Gene3D" id="2.60.120.260">
    <property type="entry name" value="Galactose-binding domain-like"/>
    <property type="match status" value="1"/>
</dbReference>
<organism evidence="8 9">
    <name type="scientific">Lentzea waywayandensis</name>
    <dbReference type="NCBI Taxonomy" id="84724"/>
    <lineage>
        <taxon>Bacteria</taxon>
        <taxon>Bacillati</taxon>
        <taxon>Actinomycetota</taxon>
        <taxon>Actinomycetes</taxon>
        <taxon>Pseudonocardiales</taxon>
        <taxon>Pseudonocardiaceae</taxon>
        <taxon>Lentzea</taxon>
    </lineage>
</organism>
<dbReference type="EMBL" id="FOYL01000017">
    <property type="protein sequence ID" value="SFR29194.1"/>
    <property type="molecule type" value="Genomic_DNA"/>
</dbReference>
<dbReference type="STRING" id="84724.SAMN04488564_117118"/>
<feature type="active site" description="Charge relay system" evidence="5">
    <location>
        <position position="321"/>
    </location>
</feature>
<sequence>MLRPEGAEVIPGKYIVTLKPHRLESTSQLAARFGAQVDRVYSSALQGFAMTATEQQARRLAADPRVERVEADTIVRGSTVRTDPLWSLDRIDQRGTVLDGRYEYPDQAGQGVTVYVMDTGVRTSHVEFEGRATVAFDAINDGWNGQDCSTSGHGTHVAGTVAGKTYGVANKAKIASVRVLSCENSGTSSQIIAGIDWVTANAVKPAVVNMSLGGGKNTTQEDAVKRSITSGVTYVVAAGNKEQNACNASPAAVPTAITVGAANPVNERARLWDDDNDPTNTPPIESGSNWGPCLDLFAPGESVKSAHNATDRATVTLRGTSMASPHVAGTAALLLSQSPNLTPAQVHTEIVSRAVNDVLSPSTLEPPMNPPTTQKSPNKFLYTGPVPQPICSVAGTTRQAIPDQGSVTSGLDVTACGRKVAGSASVRVQAEHPFRGDLSVKLVRPDGTEISLREADANDGVTNLDQTFPLPGLSAVDANGTWKLLVRDNFSLDEGALVGWTLTL</sequence>
<gene>
    <name evidence="8" type="ORF">SAMN04488564_117118</name>
</gene>
<protein>
    <submittedName>
        <fullName evidence="8">Peptidase inhibitor I9</fullName>
    </submittedName>
</protein>
<dbReference type="GO" id="GO:0006508">
    <property type="term" value="P:proteolysis"/>
    <property type="evidence" value="ECO:0007669"/>
    <property type="project" value="UniProtKB-KW"/>
</dbReference>
<evidence type="ECO:0000256" key="3">
    <source>
        <dbReference type="ARBA" id="ARBA00022801"/>
    </source>
</evidence>
<feature type="active site" description="Charge relay system" evidence="5">
    <location>
        <position position="118"/>
    </location>
</feature>
<name>A0A1I6FH19_9PSEU</name>
<dbReference type="PANTHER" id="PTHR43806:SF11">
    <property type="entry name" value="CEREVISIN-RELATED"/>
    <property type="match status" value="1"/>
</dbReference>
<accession>A0A1I6FH19</accession>
<dbReference type="CDD" id="cd04077">
    <property type="entry name" value="Peptidases_S8_PCSK9_ProteinaseK_like"/>
    <property type="match status" value="1"/>
</dbReference>
<dbReference type="InterPro" id="IPR022398">
    <property type="entry name" value="Peptidase_S8_His-AS"/>
</dbReference>
<evidence type="ECO:0000313" key="9">
    <source>
        <dbReference type="Proteomes" id="UP000198583"/>
    </source>
</evidence>
<dbReference type="Pfam" id="PF05922">
    <property type="entry name" value="Inhibitor_I9"/>
    <property type="match status" value="1"/>
</dbReference>
<keyword evidence="2 5" id="KW-0645">Protease</keyword>
<evidence type="ECO:0000313" key="8">
    <source>
        <dbReference type="EMBL" id="SFR29194.1"/>
    </source>
</evidence>
<dbReference type="GO" id="GO:0004252">
    <property type="term" value="F:serine-type endopeptidase activity"/>
    <property type="evidence" value="ECO:0007669"/>
    <property type="project" value="UniProtKB-UniRule"/>
</dbReference>
<dbReference type="PROSITE" id="PS00138">
    <property type="entry name" value="SUBTILASE_SER"/>
    <property type="match status" value="1"/>
</dbReference>
<dbReference type="InterPro" id="IPR010259">
    <property type="entry name" value="S8pro/Inhibitor_I9"/>
</dbReference>
<dbReference type="RefSeq" id="WP_177320908.1">
    <property type="nucleotide sequence ID" value="NZ_FOYL01000017.1"/>
</dbReference>
<dbReference type="InterPro" id="IPR034193">
    <property type="entry name" value="PCSK9_ProteinaseK-like"/>
</dbReference>